<feature type="transmembrane region" description="Helical" evidence="7">
    <location>
        <begin position="112"/>
        <end position="129"/>
    </location>
</feature>
<feature type="transmembrane region" description="Helical" evidence="7">
    <location>
        <begin position="240"/>
        <end position="261"/>
    </location>
</feature>
<feature type="transmembrane region" description="Helical" evidence="7">
    <location>
        <begin position="329"/>
        <end position="362"/>
    </location>
</feature>
<feature type="transmembrane region" description="Helical" evidence="7">
    <location>
        <begin position="78"/>
        <end position="100"/>
    </location>
</feature>
<comment type="subcellular location">
    <subcellularLocation>
        <location evidence="1">Cell membrane</location>
        <topology evidence="1">Multi-pass membrane protein</topology>
    </subcellularLocation>
</comment>
<evidence type="ECO:0000256" key="1">
    <source>
        <dbReference type="ARBA" id="ARBA00004651"/>
    </source>
</evidence>
<feature type="transmembrane region" description="Helical" evidence="7">
    <location>
        <begin position="267"/>
        <end position="289"/>
    </location>
</feature>
<feature type="transmembrane region" description="Helical" evidence="7">
    <location>
        <begin position="198"/>
        <end position="220"/>
    </location>
</feature>
<gene>
    <name evidence="8" type="ORF">AMJ83_04915</name>
</gene>
<keyword evidence="5 7" id="KW-1133">Transmembrane helix</keyword>
<comment type="caution">
    <text evidence="8">The sequence shown here is derived from an EMBL/GenBank/DDBJ whole genome shotgun (WGS) entry which is preliminary data.</text>
</comment>
<dbReference type="InterPro" id="IPR052518">
    <property type="entry name" value="CHR_Transporter"/>
</dbReference>
<reference evidence="8 9" key="1">
    <citation type="journal article" date="2015" name="Microbiome">
        <title>Genomic resolution of linkages in carbon, nitrogen, and sulfur cycling among widespread estuary sediment bacteria.</title>
        <authorList>
            <person name="Baker B.J."/>
            <person name="Lazar C.S."/>
            <person name="Teske A.P."/>
            <person name="Dick G.J."/>
        </authorList>
    </citation>
    <scope>NUCLEOTIDE SEQUENCE [LARGE SCALE GENOMIC DNA]</scope>
    <source>
        <strain evidence="8">SM23_42</strain>
    </source>
</reference>
<evidence type="ECO:0000256" key="4">
    <source>
        <dbReference type="ARBA" id="ARBA00022692"/>
    </source>
</evidence>
<keyword evidence="3" id="KW-1003">Cell membrane</keyword>
<dbReference type="STRING" id="1703779.AMJ83_04915"/>
<dbReference type="Pfam" id="PF02417">
    <property type="entry name" value="Chromate_transp"/>
    <property type="match status" value="2"/>
</dbReference>
<protein>
    <recommendedName>
        <fullName evidence="10">Chromate transporter</fullName>
    </recommendedName>
</protein>
<dbReference type="InterPro" id="IPR003370">
    <property type="entry name" value="Chromate_transpt"/>
</dbReference>
<dbReference type="InterPro" id="IPR014047">
    <property type="entry name" value="Chr_Tranpt_l_chain"/>
</dbReference>
<evidence type="ECO:0000256" key="5">
    <source>
        <dbReference type="ARBA" id="ARBA00022989"/>
    </source>
</evidence>
<evidence type="ECO:0000256" key="6">
    <source>
        <dbReference type="ARBA" id="ARBA00023136"/>
    </source>
</evidence>
<proteinExistence type="inferred from homology"/>
<dbReference type="EMBL" id="LJUJ01000008">
    <property type="protein sequence ID" value="KPK63799.1"/>
    <property type="molecule type" value="Genomic_DNA"/>
</dbReference>
<comment type="similarity">
    <text evidence="2">Belongs to the chromate ion transporter (CHR) (TC 2.A.51) family.</text>
</comment>
<name>A0A0S8FSY4_UNCW3</name>
<evidence type="ECO:0000256" key="3">
    <source>
        <dbReference type="ARBA" id="ARBA00022475"/>
    </source>
</evidence>
<feature type="transmembrane region" description="Helical" evidence="7">
    <location>
        <begin position="12"/>
        <end position="30"/>
    </location>
</feature>
<dbReference type="NCBIfam" id="TIGR00937">
    <property type="entry name" value="2A51"/>
    <property type="match status" value="1"/>
</dbReference>
<evidence type="ECO:0008006" key="10">
    <source>
        <dbReference type="Google" id="ProtNLM"/>
    </source>
</evidence>
<dbReference type="PIRSF" id="PIRSF004810">
    <property type="entry name" value="ChrA"/>
    <property type="match status" value="1"/>
</dbReference>
<evidence type="ECO:0000256" key="2">
    <source>
        <dbReference type="ARBA" id="ARBA00005262"/>
    </source>
</evidence>
<feature type="transmembrane region" description="Helical" evidence="7">
    <location>
        <begin position="301"/>
        <end position="323"/>
    </location>
</feature>
<dbReference type="GO" id="GO:0015109">
    <property type="term" value="F:chromate transmembrane transporter activity"/>
    <property type="evidence" value="ECO:0007669"/>
    <property type="project" value="InterPro"/>
</dbReference>
<dbReference type="AlphaFoldDB" id="A0A0S8FSY4"/>
<dbReference type="GO" id="GO:0005886">
    <property type="term" value="C:plasma membrane"/>
    <property type="evidence" value="ECO:0007669"/>
    <property type="project" value="UniProtKB-SubCell"/>
</dbReference>
<sequence>MATSLKALTRSIFKVGLFGFGGGLGMLALLRAECVKKKHFISDDELATAVAMGQMLPGPFVPNYCEYIGYHLFGLRGAIAAGAALILPSFLLMIILSWFYLTYNTLPGVAQIFKGIGAVITSIILWAAYEMGRVLIKDIKGVVVFFFALALFLLKFDPILTVILCGMLSIGLERTRHSNAIVFAVPIFLFDSRKGLELFGIFLKIGAIIFGGGYGAIPFIRNEVCNVRNWLTAKEFVDGVALGQLTPGPVAITATFVGFKVMGLPGAVIATLAIFLPSFLMLMVLVRIYRKISSNTYVISFFNGIKSAVVAILLSTGIFFVLLNWQQPIYALLGIAALITLLFLKIEPVLLILIGAVFSLIAG</sequence>
<evidence type="ECO:0000256" key="7">
    <source>
        <dbReference type="SAM" id="Phobius"/>
    </source>
</evidence>
<evidence type="ECO:0000313" key="9">
    <source>
        <dbReference type="Proteomes" id="UP000051373"/>
    </source>
</evidence>
<dbReference type="PANTHER" id="PTHR43663:SF1">
    <property type="entry name" value="CHROMATE TRANSPORTER"/>
    <property type="match status" value="1"/>
</dbReference>
<feature type="transmembrane region" description="Helical" evidence="7">
    <location>
        <begin position="141"/>
        <end position="170"/>
    </location>
</feature>
<dbReference type="PANTHER" id="PTHR43663">
    <property type="entry name" value="CHROMATE TRANSPORT PROTEIN-RELATED"/>
    <property type="match status" value="1"/>
</dbReference>
<keyword evidence="6 7" id="KW-0472">Membrane</keyword>
<accession>A0A0S8FSY4</accession>
<evidence type="ECO:0000313" key="8">
    <source>
        <dbReference type="EMBL" id="KPK63799.1"/>
    </source>
</evidence>
<dbReference type="Proteomes" id="UP000051373">
    <property type="component" value="Unassembled WGS sequence"/>
</dbReference>
<keyword evidence="4 7" id="KW-0812">Transmembrane</keyword>
<organism evidence="8 9">
    <name type="scientific">candidate division WOR_3 bacterium SM23_42</name>
    <dbReference type="NCBI Taxonomy" id="1703779"/>
    <lineage>
        <taxon>Bacteria</taxon>
        <taxon>Bacteria division WOR-3</taxon>
    </lineage>
</organism>